<evidence type="ECO:0000256" key="7">
    <source>
        <dbReference type="ARBA" id="ARBA00022989"/>
    </source>
</evidence>
<keyword evidence="8 11" id="KW-0406">Ion transport</keyword>
<feature type="domain" description="Neurotransmitter-gated ion-channel transmembrane" evidence="14">
    <location>
        <begin position="247"/>
        <end position="463"/>
    </location>
</feature>
<dbReference type="InterPro" id="IPR006201">
    <property type="entry name" value="Neur_channel"/>
</dbReference>
<evidence type="ECO:0000256" key="9">
    <source>
        <dbReference type="ARBA" id="ARBA00023136"/>
    </source>
</evidence>
<sequence length="475" mass="55674">MWIRFLSIFFILIRFGSGMITEKEITRIYREALKNYEKRSVPIRDGKPVEVRMRISINNMVPRKKSPMHFHMDFYVTLFWEDYRLAFNHTENYTNHKNNVDYLPYDVHLSEKIWTPNLYLVESKFGWKNDVPQPNVMIYLYPNGTVGFNFRLNVGLYCAMQMRYFPFDKQHCQMTIETYSYNSGYVKLKWSIVEQVKKLHITDFAKVEIHKTEKPDVDYGHIGKWDQLILKLTFYRNSNLYLVRDFFPCFLIVSLSWINFWVTHRSTPARVALGITTVLTIVTMTNSVRSQAPSSGLFRCIDVYMLCCNLFVFAALGEAALVGMTAPSEKHANEKEKDEKEKAKEKTNKDKKKAQKVNDNPLSFDNPVFKRTESVVNNGNGIHSNHQNGDMTTKTKLRTRSIFRNSKNAPEKEAKPKKTFNPLLTNIKKVGPVYFYTQDVHIVDKISRVLFPVLFILFNVLFFFVIHMVNEDTTI</sequence>
<keyword evidence="6 11" id="KW-0732">Signal</keyword>
<evidence type="ECO:0000313" key="16">
    <source>
        <dbReference type="Proteomes" id="UP000594262"/>
    </source>
</evidence>
<dbReference type="Pfam" id="PF02931">
    <property type="entry name" value="Neur_chan_LBD"/>
    <property type="match status" value="1"/>
</dbReference>
<comment type="similarity">
    <text evidence="11">Belongs to the ligand-gated ion channel (TC 1.A.9) family.</text>
</comment>
<dbReference type="PROSITE" id="PS00236">
    <property type="entry name" value="NEUROTR_ION_CHANNEL"/>
    <property type="match status" value="1"/>
</dbReference>
<dbReference type="InterPro" id="IPR038050">
    <property type="entry name" value="Neuro_actylchol_rec"/>
</dbReference>
<feature type="transmembrane region" description="Helical" evidence="11">
    <location>
        <begin position="269"/>
        <end position="288"/>
    </location>
</feature>
<keyword evidence="9 11" id="KW-0472">Membrane</keyword>
<dbReference type="SUPFAM" id="SSF90112">
    <property type="entry name" value="Neurotransmitter-gated ion-channel transmembrane pore"/>
    <property type="match status" value="1"/>
</dbReference>
<dbReference type="AlphaFoldDB" id="A0A7M6DMW7"/>
<dbReference type="GO" id="GO:0005230">
    <property type="term" value="F:extracellular ligand-gated monoatomic ion channel activity"/>
    <property type="evidence" value="ECO:0007669"/>
    <property type="project" value="InterPro"/>
</dbReference>
<dbReference type="PRINTS" id="PR00252">
    <property type="entry name" value="NRIONCHANNEL"/>
</dbReference>
<keyword evidence="3 11" id="KW-0813">Transport</keyword>
<evidence type="ECO:0000256" key="3">
    <source>
        <dbReference type="ARBA" id="ARBA00022448"/>
    </source>
</evidence>
<keyword evidence="4" id="KW-1003">Cell membrane</keyword>
<accession>A0A7M6DMW7</accession>
<evidence type="ECO:0000256" key="12">
    <source>
        <dbReference type="SAM" id="MobiDB-lite"/>
    </source>
</evidence>
<keyword evidence="10 11" id="KW-0407">Ion channel</keyword>
<dbReference type="InterPro" id="IPR036734">
    <property type="entry name" value="Neur_chan_lig-bd_sf"/>
</dbReference>
<feature type="transmembrane region" description="Helical" evidence="11">
    <location>
        <begin position="241"/>
        <end position="262"/>
    </location>
</feature>
<dbReference type="SUPFAM" id="SSF63712">
    <property type="entry name" value="Nicotinic receptor ligand binding domain-like"/>
    <property type="match status" value="1"/>
</dbReference>
<dbReference type="EnsemblMetazoa" id="CLYHEMT016888.1">
    <property type="protein sequence ID" value="CLYHEMP016888.1"/>
    <property type="gene ID" value="CLYHEMG016888"/>
</dbReference>
<protein>
    <submittedName>
        <fullName evidence="15">Uncharacterized protein</fullName>
    </submittedName>
</protein>
<feature type="transmembrane region" description="Helical" evidence="11">
    <location>
        <begin position="303"/>
        <end position="326"/>
    </location>
</feature>
<evidence type="ECO:0000256" key="1">
    <source>
        <dbReference type="ARBA" id="ARBA00004141"/>
    </source>
</evidence>
<dbReference type="GO" id="GO:0004888">
    <property type="term" value="F:transmembrane signaling receptor activity"/>
    <property type="evidence" value="ECO:0007669"/>
    <property type="project" value="InterPro"/>
</dbReference>
<dbReference type="OrthoDB" id="5954648at2759"/>
<evidence type="ECO:0000256" key="10">
    <source>
        <dbReference type="ARBA" id="ARBA00023303"/>
    </source>
</evidence>
<proteinExistence type="inferred from homology"/>
<comment type="subcellular location">
    <subcellularLocation>
        <location evidence="2">Cell membrane</location>
    </subcellularLocation>
    <subcellularLocation>
        <location evidence="1">Membrane</location>
        <topology evidence="1">Multi-pass membrane protein</topology>
    </subcellularLocation>
</comment>
<evidence type="ECO:0000313" key="15">
    <source>
        <dbReference type="EnsemblMetazoa" id="CLYHEMP016888.1"/>
    </source>
</evidence>
<dbReference type="Pfam" id="PF02932">
    <property type="entry name" value="Neur_chan_memb"/>
    <property type="match status" value="1"/>
</dbReference>
<dbReference type="Gene3D" id="2.70.170.10">
    <property type="entry name" value="Neurotransmitter-gated ion-channel ligand-binding domain"/>
    <property type="match status" value="1"/>
</dbReference>
<feature type="signal peptide" evidence="11">
    <location>
        <begin position="1"/>
        <end position="18"/>
    </location>
</feature>
<dbReference type="InterPro" id="IPR036719">
    <property type="entry name" value="Neuro-gated_channel_TM_sf"/>
</dbReference>
<evidence type="ECO:0000256" key="4">
    <source>
        <dbReference type="ARBA" id="ARBA00022475"/>
    </source>
</evidence>
<evidence type="ECO:0000259" key="14">
    <source>
        <dbReference type="Pfam" id="PF02932"/>
    </source>
</evidence>
<evidence type="ECO:0000256" key="5">
    <source>
        <dbReference type="ARBA" id="ARBA00022692"/>
    </source>
</evidence>
<evidence type="ECO:0000256" key="8">
    <source>
        <dbReference type="ARBA" id="ARBA00023065"/>
    </source>
</evidence>
<feature type="region of interest" description="Disordered" evidence="12">
    <location>
        <begin position="328"/>
        <end position="358"/>
    </location>
</feature>
<dbReference type="PANTHER" id="PTHR18945">
    <property type="entry name" value="NEUROTRANSMITTER GATED ION CHANNEL"/>
    <property type="match status" value="1"/>
</dbReference>
<evidence type="ECO:0000256" key="6">
    <source>
        <dbReference type="ARBA" id="ARBA00022729"/>
    </source>
</evidence>
<organism evidence="15 16">
    <name type="scientific">Clytia hemisphaerica</name>
    <dbReference type="NCBI Taxonomy" id="252671"/>
    <lineage>
        <taxon>Eukaryota</taxon>
        <taxon>Metazoa</taxon>
        <taxon>Cnidaria</taxon>
        <taxon>Hydrozoa</taxon>
        <taxon>Hydroidolina</taxon>
        <taxon>Leptothecata</taxon>
        <taxon>Obeliida</taxon>
        <taxon>Clytiidae</taxon>
        <taxon>Clytia</taxon>
    </lineage>
</organism>
<dbReference type="InterPro" id="IPR006028">
    <property type="entry name" value="GABAA/Glycine_rcpt"/>
</dbReference>
<feature type="domain" description="Neurotransmitter-gated ion-channel ligand-binding" evidence="13">
    <location>
        <begin position="26"/>
        <end position="214"/>
    </location>
</feature>
<evidence type="ECO:0000256" key="11">
    <source>
        <dbReference type="RuleBase" id="RU000687"/>
    </source>
</evidence>
<dbReference type="GeneID" id="136798773"/>
<dbReference type="InterPro" id="IPR006202">
    <property type="entry name" value="Neur_chan_lig-bd"/>
</dbReference>
<keyword evidence="5 11" id="KW-0812">Transmembrane</keyword>
<keyword evidence="16" id="KW-1185">Reference proteome</keyword>
<name>A0A7M6DMW7_9CNID</name>
<dbReference type="InterPro" id="IPR006029">
    <property type="entry name" value="Neurotrans-gated_channel_TM"/>
</dbReference>
<evidence type="ECO:0000256" key="2">
    <source>
        <dbReference type="ARBA" id="ARBA00004236"/>
    </source>
</evidence>
<dbReference type="InterPro" id="IPR018000">
    <property type="entry name" value="Neurotransmitter_ion_chnl_CS"/>
</dbReference>
<reference evidence="15" key="1">
    <citation type="submission" date="2021-01" db="UniProtKB">
        <authorList>
            <consortium name="EnsemblMetazoa"/>
        </authorList>
    </citation>
    <scope>IDENTIFICATION</scope>
</reference>
<dbReference type="GO" id="GO:0005886">
    <property type="term" value="C:plasma membrane"/>
    <property type="evidence" value="ECO:0007669"/>
    <property type="project" value="UniProtKB-SubCell"/>
</dbReference>
<dbReference type="CDD" id="cd19049">
    <property type="entry name" value="LGIC_TM_anion"/>
    <property type="match status" value="1"/>
</dbReference>
<feature type="transmembrane region" description="Helical" evidence="11">
    <location>
        <begin position="449"/>
        <end position="469"/>
    </location>
</feature>
<feature type="compositionally biased region" description="Basic and acidic residues" evidence="12">
    <location>
        <begin position="328"/>
        <end position="348"/>
    </location>
</feature>
<dbReference type="RefSeq" id="XP_066911541.1">
    <property type="nucleotide sequence ID" value="XM_067055440.1"/>
</dbReference>
<dbReference type="Gene3D" id="1.20.58.390">
    <property type="entry name" value="Neurotransmitter-gated ion-channel transmembrane domain"/>
    <property type="match status" value="1"/>
</dbReference>
<feature type="chain" id="PRO_5029935757" evidence="11">
    <location>
        <begin position="19"/>
        <end position="475"/>
    </location>
</feature>
<dbReference type="PRINTS" id="PR00253">
    <property type="entry name" value="GABAARECEPTR"/>
</dbReference>
<dbReference type="Proteomes" id="UP000594262">
    <property type="component" value="Unplaced"/>
</dbReference>
<evidence type="ECO:0000259" key="13">
    <source>
        <dbReference type="Pfam" id="PF02931"/>
    </source>
</evidence>
<keyword evidence="7 11" id="KW-1133">Transmembrane helix</keyword>